<proteinExistence type="predicted"/>
<name>A0ABY4C0K5_9MICO</name>
<dbReference type="InterPro" id="IPR050523">
    <property type="entry name" value="AKR_Detox_Biosynth"/>
</dbReference>
<dbReference type="Gene3D" id="3.20.20.100">
    <property type="entry name" value="NADP-dependent oxidoreductase domain"/>
    <property type="match status" value="1"/>
</dbReference>
<dbReference type="EMBL" id="CP094528">
    <property type="protein sequence ID" value="UOE43651.1"/>
    <property type="molecule type" value="Genomic_DNA"/>
</dbReference>
<organism evidence="2 3">
    <name type="scientific">Agromyces larvae</name>
    <dbReference type="NCBI Taxonomy" id="2929802"/>
    <lineage>
        <taxon>Bacteria</taxon>
        <taxon>Bacillati</taxon>
        <taxon>Actinomycetota</taxon>
        <taxon>Actinomycetes</taxon>
        <taxon>Micrococcales</taxon>
        <taxon>Microbacteriaceae</taxon>
        <taxon>Agromyces</taxon>
    </lineage>
</organism>
<dbReference type="RefSeq" id="WP_243554809.1">
    <property type="nucleotide sequence ID" value="NZ_CP094528.1"/>
</dbReference>
<sequence>MTEPVQTADRVRIGASDLEIAPLALGTNVFGWTADRDATFAVLDAFTEGGGDFVDTADGYSHWVQGHSGGESERLIGEWIAARGARDRLVIATKVSTHPSFPGLAAANIAAAADASLQRLGTDVIDLYYAHFDDESVPLEETIGALSALVDAGKVRAIGISNYTPERIDEWFRVTEEGGFHRAVALQPHYNLLERGFEDGLRERAEREGLAVFPYFSLAKGFLSGKYRSAEQVAADGASVRARAAGAYVDERGLRVLAALDAVAAAHGAAVASVSLAWLRQQPTVVAPIASARSVDQLGDLLASIDLVLTDDELAALAAASA</sequence>
<dbReference type="PROSITE" id="PS00062">
    <property type="entry name" value="ALDOKETO_REDUCTASE_2"/>
    <property type="match status" value="1"/>
</dbReference>
<dbReference type="InterPro" id="IPR018170">
    <property type="entry name" value="Aldo/ket_reductase_CS"/>
</dbReference>
<evidence type="ECO:0000313" key="2">
    <source>
        <dbReference type="EMBL" id="UOE43651.1"/>
    </source>
</evidence>
<evidence type="ECO:0000259" key="1">
    <source>
        <dbReference type="Pfam" id="PF00248"/>
    </source>
</evidence>
<feature type="domain" description="NADP-dependent oxidoreductase" evidence="1">
    <location>
        <begin position="22"/>
        <end position="320"/>
    </location>
</feature>
<dbReference type="InterPro" id="IPR020471">
    <property type="entry name" value="AKR"/>
</dbReference>
<dbReference type="InterPro" id="IPR036812">
    <property type="entry name" value="NAD(P)_OxRdtase_dom_sf"/>
</dbReference>
<keyword evidence="3" id="KW-1185">Reference proteome</keyword>
<evidence type="ECO:0000313" key="3">
    <source>
        <dbReference type="Proteomes" id="UP000832097"/>
    </source>
</evidence>
<accession>A0ABY4C0K5</accession>
<dbReference type="SUPFAM" id="SSF51430">
    <property type="entry name" value="NAD(P)-linked oxidoreductase"/>
    <property type="match status" value="1"/>
</dbReference>
<dbReference type="Pfam" id="PF00248">
    <property type="entry name" value="Aldo_ket_red"/>
    <property type="match status" value="1"/>
</dbReference>
<reference evidence="2 3" key="1">
    <citation type="submission" date="2022-03" db="EMBL/GenBank/DDBJ databases">
        <title>Mucilaginibacter sp. isolated from the gut of Protaetia brevitarsis seulensis larvae.</title>
        <authorList>
            <person name="Won M."/>
            <person name="Kim S.-J."/>
            <person name="Kwon S.-W."/>
        </authorList>
    </citation>
    <scope>NUCLEOTIDE SEQUENCE [LARGE SCALE GENOMIC DNA]</scope>
    <source>
        <strain evidence="2 3">CFWR-12</strain>
    </source>
</reference>
<dbReference type="PRINTS" id="PR00069">
    <property type="entry name" value="ALDKETRDTASE"/>
</dbReference>
<dbReference type="Proteomes" id="UP000832097">
    <property type="component" value="Chromosome"/>
</dbReference>
<dbReference type="InterPro" id="IPR023210">
    <property type="entry name" value="NADP_OxRdtase_dom"/>
</dbReference>
<gene>
    <name evidence="2" type="ORF">MTO99_15960</name>
</gene>
<protein>
    <submittedName>
        <fullName evidence="2">Aldo/keto reductase</fullName>
    </submittedName>
</protein>
<dbReference type="PANTHER" id="PTHR43364">
    <property type="entry name" value="NADH-SPECIFIC METHYLGLYOXAL REDUCTASE-RELATED"/>
    <property type="match status" value="1"/>
</dbReference>
<dbReference type="PANTHER" id="PTHR43364:SF6">
    <property type="entry name" value="OXIDOREDUCTASE-RELATED"/>
    <property type="match status" value="1"/>
</dbReference>